<dbReference type="EMBL" id="SZYD01000006">
    <property type="protein sequence ID" value="KAD5960773.1"/>
    <property type="molecule type" value="Genomic_DNA"/>
</dbReference>
<evidence type="ECO:0000313" key="2">
    <source>
        <dbReference type="Proteomes" id="UP000326396"/>
    </source>
</evidence>
<dbReference type="PANTHER" id="PTHR33070:SF109">
    <property type="entry name" value="DOMAIN PROTEIN, PUTATIVE (DUF241)-RELATED"/>
    <property type="match status" value="1"/>
</dbReference>
<name>A0A5N6P7I3_9ASTR</name>
<dbReference type="OrthoDB" id="1701699at2759"/>
<dbReference type="AlphaFoldDB" id="A0A5N6P7I3"/>
<reference evidence="1 2" key="1">
    <citation type="submission" date="2019-05" db="EMBL/GenBank/DDBJ databases">
        <title>Mikania micrantha, genome provides insights into the molecular mechanism of rapid growth.</title>
        <authorList>
            <person name="Liu B."/>
        </authorList>
    </citation>
    <scope>NUCLEOTIDE SEQUENCE [LARGE SCALE GENOMIC DNA]</scope>
    <source>
        <strain evidence="1">NLD-2019</strain>
        <tissue evidence="1">Leaf</tissue>
    </source>
</reference>
<sequence>MFLSSKFRTTCQVRPISSPCRSPPATLPNPSAQNICTHIAEICKLKVDPDSISGNQNREWVEELLDKSMKLLEVCSRTWDMVTQFKERIRDVNCLLRRRKFDLRCETGIKKYNCFRKKMKKDAKLLIAGLKQADNMITSDASIAVNSDNNQLAAVIKVVSKTVPVFESLLLYFGMPISKPSRWSMLVSKLIHKGKVACEDQQEHGMMNDFQRIDEELQNLCKNGSSEQEEKMQSAKCRLETQATQIDRLETRLECMFRHLIGICVCLLNIISQ</sequence>
<organism evidence="1 2">
    <name type="scientific">Mikania micrantha</name>
    <name type="common">bitter vine</name>
    <dbReference type="NCBI Taxonomy" id="192012"/>
    <lineage>
        <taxon>Eukaryota</taxon>
        <taxon>Viridiplantae</taxon>
        <taxon>Streptophyta</taxon>
        <taxon>Embryophyta</taxon>
        <taxon>Tracheophyta</taxon>
        <taxon>Spermatophyta</taxon>
        <taxon>Magnoliopsida</taxon>
        <taxon>eudicotyledons</taxon>
        <taxon>Gunneridae</taxon>
        <taxon>Pentapetalae</taxon>
        <taxon>asterids</taxon>
        <taxon>campanulids</taxon>
        <taxon>Asterales</taxon>
        <taxon>Asteraceae</taxon>
        <taxon>Asteroideae</taxon>
        <taxon>Heliantheae alliance</taxon>
        <taxon>Eupatorieae</taxon>
        <taxon>Mikania</taxon>
    </lineage>
</organism>
<evidence type="ECO:0000313" key="1">
    <source>
        <dbReference type="EMBL" id="KAD5960773.1"/>
    </source>
</evidence>
<accession>A0A5N6P7I3</accession>
<dbReference type="GO" id="GO:0048367">
    <property type="term" value="P:shoot system development"/>
    <property type="evidence" value="ECO:0007669"/>
    <property type="project" value="InterPro"/>
</dbReference>
<dbReference type="GO" id="GO:0048364">
    <property type="term" value="P:root development"/>
    <property type="evidence" value="ECO:0007669"/>
    <property type="project" value="InterPro"/>
</dbReference>
<protein>
    <submittedName>
        <fullName evidence="1">Uncharacterized protein</fullName>
    </submittedName>
</protein>
<gene>
    <name evidence="1" type="ORF">E3N88_12245</name>
</gene>
<keyword evidence="2" id="KW-1185">Reference proteome</keyword>
<proteinExistence type="predicted"/>
<dbReference type="PANTHER" id="PTHR33070">
    <property type="entry name" value="OS06G0725500 PROTEIN"/>
    <property type="match status" value="1"/>
</dbReference>
<comment type="caution">
    <text evidence="1">The sequence shown here is derived from an EMBL/GenBank/DDBJ whole genome shotgun (WGS) entry which is preliminary data.</text>
</comment>
<dbReference type="Pfam" id="PF03087">
    <property type="entry name" value="BPS1"/>
    <property type="match status" value="1"/>
</dbReference>
<dbReference type="InterPro" id="IPR004320">
    <property type="entry name" value="BPS1_pln"/>
</dbReference>
<dbReference type="Proteomes" id="UP000326396">
    <property type="component" value="Linkage Group LG14"/>
</dbReference>